<keyword evidence="4 8" id="KW-0297">G-protein coupled receptor</keyword>
<comment type="subcellular location">
    <subcellularLocation>
        <location evidence="1">Membrane</location>
        <topology evidence="1">Multi-pass membrane protein</topology>
    </subcellularLocation>
</comment>
<sequence>MWNSSVCCAFEYPILDKLLPPILIVEFIFGLTGNIFALWMFAFHMENWKSNSVYLAQMTVADSMVLFFMPFRADYYIRGQDWIFGDAFCRMMLFLLTANRAASISFLTAVAVDRYLKIVHPLHRLNRMNLSYTMWVSAGLWAMVLLMSSQLLGSAHFFSLGNRIQCESFNICFDNRPFSVWYSAFYVIQFCVSGSIIIFCTACITWQLKTKTMDTTGKVKRAVYFIFIVALIFFICFLPSTVSRISVLILKVWYQECSHFNDANLAFYTSVCFTYLNSMLNPLVYYFSTPAFSGTIQKIFRRFTEQKEEVTS</sequence>
<dbReference type="GeneID" id="108270567"/>
<evidence type="ECO:0000256" key="4">
    <source>
        <dbReference type="ARBA" id="ARBA00023040"/>
    </source>
</evidence>
<feature type="transmembrane region" description="Helical" evidence="9">
    <location>
        <begin position="53"/>
        <end position="71"/>
    </location>
</feature>
<organism evidence="11 12">
    <name type="scientific">Ictalurus punctatus</name>
    <name type="common">Channel catfish</name>
    <name type="synonym">Silurus punctatus</name>
    <dbReference type="NCBI Taxonomy" id="7998"/>
    <lineage>
        <taxon>Eukaryota</taxon>
        <taxon>Metazoa</taxon>
        <taxon>Chordata</taxon>
        <taxon>Craniata</taxon>
        <taxon>Vertebrata</taxon>
        <taxon>Euteleostomi</taxon>
        <taxon>Actinopterygii</taxon>
        <taxon>Neopterygii</taxon>
        <taxon>Teleostei</taxon>
        <taxon>Ostariophysi</taxon>
        <taxon>Siluriformes</taxon>
        <taxon>Ictaluridae</taxon>
        <taxon>Ictalurus</taxon>
    </lineage>
</organism>
<gene>
    <name evidence="12" type="primary">LOC108270567</name>
</gene>
<dbReference type="Gene3D" id="1.20.1070.10">
    <property type="entry name" value="Rhodopsin 7-helix transmembrane proteins"/>
    <property type="match status" value="1"/>
</dbReference>
<protein>
    <submittedName>
        <fullName evidence="12">Hydroxycarboxylic acid receptor 2-like</fullName>
    </submittedName>
</protein>
<reference evidence="12" key="2">
    <citation type="submission" date="2025-08" db="UniProtKB">
        <authorList>
            <consortium name="RefSeq"/>
        </authorList>
    </citation>
    <scope>IDENTIFICATION</scope>
    <source>
        <tissue evidence="12">Blood</tissue>
    </source>
</reference>
<evidence type="ECO:0000256" key="9">
    <source>
        <dbReference type="SAM" id="Phobius"/>
    </source>
</evidence>
<evidence type="ECO:0000259" key="10">
    <source>
        <dbReference type="PROSITE" id="PS50262"/>
    </source>
</evidence>
<dbReference type="InterPro" id="IPR000276">
    <property type="entry name" value="GPCR_Rhodpsn"/>
</dbReference>
<dbReference type="AlphaFoldDB" id="A0A2D0RQU6"/>
<dbReference type="PROSITE" id="PS00237">
    <property type="entry name" value="G_PROTEIN_RECEP_F1_1"/>
    <property type="match status" value="1"/>
</dbReference>
<dbReference type="PANTHER" id="PTHR46048:SF7">
    <property type="entry name" value="12-(S)-HYDROXY-5,8,10,14-EICOSATETRAENOIC ACID RECEPTOR"/>
    <property type="match status" value="1"/>
</dbReference>
<feature type="transmembrane region" description="Helical" evidence="9">
    <location>
        <begin position="91"/>
        <end position="112"/>
    </location>
</feature>
<feature type="transmembrane region" description="Helical" evidence="9">
    <location>
        <begin position="265"/>
        <end position="288"/>
    </location>
</feature>
<keyword evidence="6 8" id="KW-0675">Receptor</keyword>
<dbReference type="InterPro" id="IPR017452">
    <property type="entry name" value="GPCR_Rhodpsn_7TM"/>
</dbReference>
<accession>A0A2D0RQU6</accession>
<keyword evidence="11" id="KW-1185">Reference proteome</keyword>
<dbReference type="PROSITE" id="PS50262">
    <property type="entry name" value="G_PROTEIN_RECEP_F1_2"/>
    <property type="match status" value="1"/>
</dbReference>
<dbReference type="Proteomes" id="UP000221080">
    <property type="component" value="Chromosome 10"/>
</dbReference>
<dbReference type="PANTHER" id="PTHR46048">
    <property type="entry name" value="HYDROXYCARBOXYLIC ACID RECEPTOR 2"/>
    <property type="match status" value="1"/>
</dbReference>
<dbReference type="KEGG" id="ipu:108270567"/>
<evidence type="ECO:0000256" key="1">
    <source>
        <dbReference type="ARBA" id="ARBA00004141"/>
    </source>
</evidence>
<dbReference type="OrthoDB" id="10055255at2759"/>
<dbReference type="SUPFAM" id="SSF81321">
    <property type="entry name" value="Family A G protein-coupled receptor-like"/>
    <property type="match status" value="1"/>
</dbReference>
<dbReference type="PRINTS" id="PR00237">
    <property type="entry name" value="GPCRRHODOPSN"/>
</dbReference>
<evidence type="ECO:0000256" key="6">
    <source>
        <dbReference type="ARBA" id="ARBA00023170"/>
    </source>
</evidence>
<dbReference type="GO" id="GO:0016020">
    <property type="term" value="C:membrane"/>
    <property type="evidence" value="ECO:0007669"/>
    <property type="project" value="UniProtKB-SubCell"/>
</dbReference>
<name>A0A2D0RQU6_ICTPU</name>
<evidence type="ECO:0000256" key="5">
    <source>
        <dbReference type="ARBA" id="ARBA00023136"/>
    </source>
</evidence>
<keyword evidence="3 9" id="KW-1133">Transmembrane helix</keyword>
<keyword evidence="5 9" id="KW-0472">Membrane</keyword>
<reference evidence="11" key="1">
    <citation type="journal article" date="2016" name="Nat. Commun.">
        <title>The channel catfish genome sequence provides insights into the evolution of scale formation in teleosts.</title>
        <authorList>
            <person name="Liu Z."/>
            <person name="Liu S."/>
            <person name="Yao J."/>
            <person name="Bao L."/>
            <person name="Zhang J."/>
            <person name="Li Y."/>
            <person name="Jiang C."/>
            <person name="Sun L."/>
            <person name="Wang R."/>
            <person name="Zhang Y."/>
            <person name="Zhou T."/>
            <person name="Zeng Q."/>
            <person name="Fu Q."/>
            <person name="Gao S."/>
            <person name="Li N."/>
            <person name="Koren S."/>
            <person name="Jiang Y."/>
            <person name="Zimin A."/>
            <person name="Xu P."/>
            <person name="Phillippy A.M."/>
            <person name="Geng X."/>
            <person name="Song L."/>
            <person name="Sun F."/>
            <person name="Li C."/>
            <person name="Wang X."/>
            <person name="Chen A."/>
            <person name="Jin Y."/>
            <person name="Yuan Z."/>
            <person name="Yang Y."/>
            <person name="Tan S."/>
            <person name="Peatman E."/>
            <person name="Lu J."/>
            <person name="Qin Z."/>
            <person name="Dunham R."/>
            <person name="Li Z."/>
            <person name="Sonstegard T."/>
            <person name="Feng J."/>
            <person name="Danzmann R.G."/>
            <person name="Schroeder S."/>
            <person name="Scheffler B."/>
            <person name="Duke M.V."/>
            <person name="Ballard L."/>
            <person name="Kucuktas H."/>
            <person name="Kaltenboeck L."/>
            <person name="Liu H."/>
            <person name="Armbruster J."/>
            <person name="Xie Y."/>
            <person name="Kirby M.L."/>
            <person name="Tian Y."/>
            <person name="Flanagan M.E."/>
            <person name="Mu W."/>
            <person name="Waldbieser G.C."/>
        </authorList>
    </citation>
    <scope>NUCLEOTIDE SEQUENCE [LARGE SCALE GENOMIC DNA]</scope>
    <source>
        <strain evidence="11">SDA103</strain>
    </source>
</reference>
<dbReference type="STRING" id="7998.ENSIPUP00000031497"/>
<feature type="transmembrane region" description="Helical" evidence="9">
    <location>
        <begin position="132"/>
        <end position="152"/>
    </location>
</feature>
<keyword evidence="2 8" id="KW-0812">Transmembrane</keyword>
<keyword evidence="7 8" id="KW-0807">Transducer</keyword>
<evidence type="ECO:0000256" key="7">
    <source>
        <dbReference type="ARBA" id="ARBA00023224"/>
    </source>
</evidence>
<evidence type="ECO:0000313" key="12">
    <source>
        <dbReference type="RefSeq" id="XP_017332883.1"/>
    </source>
</evidence>
<comment type="similarity">
    <text evidence="8">Belongs to the G-protein coupled receptor 1 family.</text>
</comment>
<evidence type="ECO:0000256" key="3">
    <source>
        <dbReference type="ARBA" id="ARBA00022989"/>
    </source>
</evidence>
<evidence type="ECO:0000256" key="8">
    <source>
        <dbReference type="RuleBase" id="RU000688"/>
    </source>
</evidence>
<proteinExistence type="inferred from homology"/>
<dbReference type="Pfam" id="PF00001">
    <property type="entry name" value="7tm_1"/>
    <property type="match status" value="1"/>
</dbReference>
<feature type="domain" description="G-protein coupled receptors family 1 profile" evidence="10">
    <location>
        <begin position="33"/>
        <end position="285"/>
    </location>
</feature>
<dbReference type="InterPro" id="IPR051893">
    <property type="entry name" value="HCARs"/>
</dbReference>
<feature type="transmembrane region" description="Helical" evidence="9">
    <location>
        <begin position="22"/>
        <end position="41"/>
    </location>
</feature>
<feature type="transmembrane region" description="Helical" evidence="9">
    <location>
        <begin position="184"/>
        <end position="206"/>
    </location>
</feature>
<dbReference type="RefSeq" id="XP_017332883.1">
    <property type="nucleotide sequence ID" value="XM_017477394.3"/>
</dbReference>
<feature type="transmembrane region" description="Helical" evidence="9">
    <location>
        <begin position="222"/>
        <end position="245"/>
    </location>
</feature>
<evidence type="ECO:0000256" key="2">
    <source>
        <dbReference type="ARBA" id="ARBA00022692"/>
    </source>
</evidence>
<dbReference type="GO" id="GO:0004930">
    <property type="term" value="F:G protein-coupled receptor activity"/>
    <property type="evidence" value="ECO:0007669"/>
    <property type="project" value="UniProtKB-KW"/>
</dbReference>
<evidence type="ECO:0000313" key="11">
    <source>
        <dbReference type="Proteomes" id="UP000221080"/>
    </source>
</evidence>